<dbReference type="InterPro" id="IPR000485">
    <property type="entry name" value="AsnC-type_HTH_dom"/>
</dbReference>
<dbReference type="RefSeq" id="WP_234329029.1">
    <property type="nucleotide sequence ID" value="NZ_JBEXDP010000129.1"/>
</dbReference>
<keyword evidence="3" id="KW-1185">Reference proteome</keyword>
<comment type="caution">
    <text evidence="2">The sequence shown here is derived from an EMBL/GenBank/DDBJ whole genome shotgun (WGS) entry which is preliminary data.</text>
</comment>
<evidence type="ECO:0000313" key="3">
    <source>
        <dbReference type="Proteomes" id="UP001551011"/>
    </source>
</evidence>
<reference evidence="2 3" key="1">
    <citation type="submission" date="2024-06" db="EMBL/GenBank/DDBJ databases">
        <title>The Natural Products Discovery Center: Release of the First 8490 Sequenced Strains for Exploring Actinobacteria Biosynthetic Diversity.</title>
        <authorList>
            <person name="Kalkreuter E."/>
            <person name="Kautsar S.A."/>
            <person name="Yang D."/>
            <person name="Bader C.D."/>
            <person name="Teijaro C.N."/>
            <person name="Fluegel L."/>
            <person name="Davis C.M."/>
            <person name="Simpson J.R."/>
            <person name="Lauterbach L."/>
            <person name="Steele A.D."/>
            <person name="Gui C."/>
            <person name="Meng S."/>
            <person name="Li G."/>
            <person name="Viehrig K."/>
            <person name="Ye F."/>
            <person name="Su P."/>
            <person name="Kiefer A.F."/>
            <person name="Nichols A."/>
            <person name="Cepeda A.J."/>
            <person name="Yan W."/>
            <person name="Fan B."/>
            <person name="Jiang Y."/>
            <person name="Adhikari A."/>
            <person name="Zheng C.-J."/>
            <person name="Schuster L."/>
            <person name="Cowan T.M."/>
            <person name="Smanski M.J."/>
            <person name="Chevrette M.G."/>
            <person name="De Carvalho L.P.S."/>
            <person name="Shen B."/>
        </authorList>
    </citation>
    <scope>NUCLEOTIDE SEQUENCE [LARGE SCALE GENOMIC DNA]</scope>
    <source>
        <strain evidence="2 3">NPDC020594</strain>
    </source>
</reference>
<dbReference type="Pfam" id="PF13412">
    <property type="entry name" value="HTH_24"/>
    <property type="match status" value="1"/>
</dbReference>
<organism evidence="2 3">
    <name type="scientific">Streptomyces flaveolus</name>
    <dbReference type="NCBI Taxonomy" id="67297"/>
    <lineage>
        <taxon>Bacteria</taxon>
        <taxon>Bacillati</taxon>
        <taxon>Actinomycetota</taxon>
        <taxon>Actinomycetes</taxon>
        <taxon>Kitasatosporales</taxon>
        <taxon>Streptomycetaceae</taxon>
        <taxon>Streptomyces</taxon>
    </lineage>
</organism>
<dbReference type="Proteomes" id="UP001551011">
    <property type="component" value="Unassembled WGS sequence"/>
</dbReference>
<dbReference type="CDD" id="cd00090">
    <property type="entry name" value="HTH_ARSR"/>
    <property type="match status" value="1"/>
</dbReference>
<protein>
    <submittedName>
        <fullName evidence="2">Winged helix-turn-helix transcriptional regulator</fullName>
    </submittedName>
</protein>
<dbReference type="EMBL" id="JBFAEG010000027">
    <property type="protein sequence ID" value="MEU5711542.1"/>
    <property type="molecule type" value="Genomic_DNA"/>
</dbReference>
<feature type="compositionally biased region" description="Basic and acidic residues" evidence="1">
    <location>
        <begin position="11"/>
        <end position="47"/>
    </location>
</feature>
<evidence type="ECO:0000313" key="2">
    <source>
        <dbReference type="EMBL" id="MEU5711542.1"/>
    </source>
</evidence>
<accession>A0ABV3AHW2</accession>
<proteinExistence type="predicted"/>
<dbReference type="InterPro" id="IPR011991">
    <property type="entry name" value="ArsR-like_HTH"/>
</dbReference>
<sequence>MPQGSGSGTSDLKEDGADNDGITRPDRPGHPRLAPDRGPADRAEVGRRVGLSQPAASERIQRLEKNGVITHRLPSDSRRGSHGLNVATGRARAGCTGGQSSDSLSSPGPFPCLR</sequence>
<feature type="region of interest" description="Disordered" evidence="1">
    <location>
        <begin position="1"/>
        <end position="114"/>
    </location>
</feature>
<gene>
    <name evidence="2" type="ORF">AB0H04_32620</name>
</gene>
<dbReference type="SUPFAM" id="SSF46785">
    <property type="entry name" value="Winged helix' DNA-binding domain"/>
    <property type="match status" value="1"/>
</dbReference>
<dbReference type="InterPro" id="IPR036388">
    <property type="entry name" value="WH-like_DNA-bd_sf"/>
</dbReference>
<dbReference type="InterPro" id="IPR036390">
    <property type="entry name" value="WH_DNA-bd_sf"/>
</dbReference>
<dbReference type="Gene3D" id="1.10.10.10">
    <property type="entry name" value="Winged helix-like DNA-binding domain superfamily/Winged helix DNA-binding domain"/>
    <property type="match status" value="1"/>
</dbReference>
<name>A0ABV3AHW2_9ACTN</name>
<evidence type="ECO:0000256" key="1">
    <source>
        <dbReference type="SAM" id="MobiDB-lite"/>
    </source>
</evidence>
<dbReference type="PRINTS" id="PR00033">
    <property type="entry name" value="HTHASNC"/>
</dbReference>